<evidence type="ECO:0000313" key="3">
    <source>
        <dbReference type="EMBL" id="TVY03999.1"/>
    </source>
</evidence>
<evidence type="ECO:0000256" key="1">
    <source>
        <dbReference type="SAM" id="MobiDB-lite"/>
    </source>
</evidence>
<comment type="caution">
    <text evidence="3">The sequence shown here is derived from an EMBL/GenBank/DDBJ whole genome shotgun (WGS) entry which is preliminary data.</text>
</comment>
<dbReference type="AlphaFoldDB" id="A0A559JVT5"/>
<dbReference type="PROSITE" id="PS51257">
    <property type="entry name" value="PROKAR_LIPOPROTEIN"/>
    <property type="match status" value="1"/>
</dbReference>
<reference evidence="3 4" key="1">
    <citation type="submission" date="2019-07" db="EMBL/GenBank/DDBJ databases">
        <authorList>
            <person name="Kim J."/>
        </authorList>
    </citation>
    <scope>NUCLEOTIDE SEQUENCE [LARGE SCALE GENOMIC DNA]</scope>
    <source>
        <strain evidence="3 4">JC52</strain>
    </source>
</reference>
<keyword evidence="2" id="KW-0732">Signal</keyword>
<dbReference type="RefSeq" id="WP_144854150.1">
    <property type="nucleotide sequence ID" value="NZ_VNJI01000061.1"/>
</dbReference>
<evidence type="ECO:0000313" key="4">
    <source>
        <dbReference type="Proteomes" id="UP000317036"/>
    </source>
</evidence>
<organism evidence="3 4">
    <name type="scientific">Paenibacillus cremeus</name>
    <dbReference type="NCBI Taxonomy" id="2163881"/>
    <lineage>
        <taxon>Bacteria</taxon>
        <taxon>Bacillati</taxon>
        <taxon>Bacillota</taxon>
        <taxon>Bacilli</taxon>
        <taxon>Bacillales</taxon>
        <taxon>Paenibacillaceae</taxon>
        <taxon>Paenibacillus</taxon>
    </lineage>
</organism>
<gene>
    <name evidence="3" type="ORF">FPZ49_30815</name>
</gene>
<keyword evidence="4" id="KW-1185">Reference proteome</keyword>
<proteinExistence type="predicted"/>
<dbReference type="Proteomes" id="UP000317036">
    <property type="component" value="Unassembled WGS sequence"/>
</dbReference>
<protein>
    <recommendedName>
        <fullName evidence="5">Alginate lyase domain-containing protein</fullName>
    </recommendedName>
</protein>
<feature type="chain" id="PRO_5021951493" description="Alginate lyase domain-containing protein" evidence="2">
    <location>
        <begin position="22"/>
        <end position="362"/>
    </location>
</feature>
<evidence type="ECO:0000256" key="2">
    <source>
        <dbReference type="SAM" id="SignalP"/>
    </source>
</evidence>
<name>A0A559JVT5_9BACL</name>
<dbReference type="EMBL" id="VNJI01000061">
    <property type="protein sequence ID" value="TVY03999.1"/>
    <property type="molecule type" value="Genomic_DNA"/>
</dbReference>
<accession>A0A559JVT5</accession>
<sequence>MRAIVATASCILFCFILAACANVYEASPPGEADTVPKAGSQQSAITGKEVAGQMNLYESAKDPLFVKAFYEKTKVPDRPATYATGANVKYEKGEKSVWLVEEQRSGAELIEAGLYMKNRKLIDEGWKTFAWAFAKQGADGGFLGTGDPYHSTDMFVESVARALLLMKQSGDSYYAEYSSQYLEKLHTAALWMLKPEVEKTRHKNDNLTHRRWISAAAFGMTGALTGDEKLIKQAELYAKEGLALQTAEGINPEKGGFDITYHNFGILMAERYYLVCRDEQLKTQVLAMADKGLTYSEAKTKANGDVSTEDSTRVGNETDRSGVQKTPAYRSIVQAFVMGSQLTGKTEFYTSAERIARFRFLE</sequence>
<evidence type="ECO:0008006" key="5">
    <source>
        <dbReference type="Google" id="ProtNLM"/>
    </source>
</evidence>
<feature type="compositionally biased region" description="Basic and acidic residues" evidence="1">
    <location>
        <begin position="310"/>
        <end position="322"/>
    </location>
</feature>
<dbReference type="OrthoDB" id="572632at2"/>
<feature type="region of interest" description="Disordered" evidence="1">
    <location>
        <begin position="300"/>
        <end position="323"/>
    </location>
</feature>
<feature type="signal peptide" evidence="2">
    <location>
        <begin position="1"/>
        <end position="21"/>
    </location>
</feature>